<feature type="region of interest" description="Disordered" evidence="2">
    <location>
        <begin position="438"/>
        <end position="459"/>
    </location>
</feature>
<dbReference type="EMBL" id="BQNB010013718">
    <property type="protein sequence ID" value="GJT19453.1"/>
    <property type="molecule type" value="Genomic_DNA"/>
</dbReference>
<dbReference type="PANTHER" id="PTHR46890">
    <property type="entry name" value="NON-LTR RETROLELEMENT REVERSE TRANSCRIPTASE-LIKE PROTEIN-RELATED"/>
    <property type="match status" value="1"/>
</dbReference>
<name>A0ABQ5C0C0_9ASTR</name>
<reference evidence="3" key="1">
    <citation type="journal article" date="2022" name="Int. J. Mol. Sci.">
        <title>Draft Genome of Tanacetum Coccineum: Genomic Comparison of Closely Related Tanacetum-Family Plants.</title>
        <authorList>
            <person name="Yamashiro T."/>
            <person name="Shiraishi A."/>
            <person name="Nakayama K."/>
            <person name="Satake H."/>
        </authorList>
    </citation>
    <scope>NUCLEOTIDE SEQUENCE</scope>
</reference>
<gene>
    <name evidence="3" type="ORF">Tco_0878159</name>
</gene>
<reference evidence="3" key="2">
    <citation type="submission" date="2022-01" db="EMBL/GenBank/DDBJ databases">
        <authorList>
            <person name="Yamashiro T."/>
            <person name="Shiraishi A."/>
            <person name="Satake H."/>
            <person name="Nakayama K."/>
        </authorList>
    </citation>
    <scope>NUCLEOTIDE SEQUENCE</scope>
</reference>
<dbReference type="PANTHER" id="PTHR46890:SF50">
    <property type="entry name" value="RNA-DIRECTED DNA POLYMERASE, EUKARYOTA, REVERSE TRANSCRIPTASE ZINC-BINDING DOMAIN PROTEIN-RELATED"/>
    <property type="match status" value="1"/>
</dbReference>
<keyword evidence="4" id="KW-1185">Reference proteome</keyword>
<accession>A0ABQ5C0C0</accession>
<evidence type="ECO:0008006" key="5">
    <source>
        <dbReference type="Google" id="ProtNLM"/>
    </source>
</evidence>
<proteinExistence type="predicted"/>
<sequence>MITSTWNSFILVDSNGMIRFKKKLQLLKKEIRKWVAEYKNIQSNSIRDVKNKLSDIDKLLDQGGVTDDVLLSRMEAMKQLQELNSSVNCDFVQKAKVRWAIEGDENSKFFPVTLNGSHTIGVFKFHRGLKQGDPLAPFLFILIMESLHLSFNRAVEAARCESWMSDAEDSVYYLENYGRREYVVGLNLGMRTSKALMCSPIARLSGKGCTRGFGRIFDRCVSNLCTVWIDRHKLQANISRFKRNNDNGAYAGGKANVGFRDNNTRANNSRIEKVIKQSIDHNAGLGNSYVRAVKGEEKKGAANEKTQPTMVLYDDCLMSRDLSHFLMGRVKEFASLAHLKMTISNEGFTDVKIQYLGEFWVKLEFTSKETMKMFQDNYTEQEKSNKEEGEIGQDTNISEDPFKIYPLLHKKDKIEAVSEGRGENVNLDDHTDRVGSYKNGKPIKKSVESGDNSISSGHFKKSELPRTGGSILAILKEVIKVGTIMGYKMEGCTSNIAEIIEAKGVEEVRTFLWCVYALTILKEKFYVMDYLQCYITNGKGRSPSLGDFNEVRVQSDRYGSVFNARGAQRFNSFISDLMNLINNSPNITAISLDRYLFDHRPILLRERHIMGKFKFVKSKIREWNASIKNGTKKDKDQCICDLVNIDDIIDCGKGGEQDVLRRAEIVNKMQKIDGLLAKELAQKTKIKWAIKGDENSKFFHGMLNKKRSSSGVRGVMVDGVWVDNPQQVKKEFYDHFSARFSIPNNKDASILMDFPKKILEAQLRGLECEVSNDEIKKAVWDCGTEKAPGPDGFTFGFFRHFWYLIHNDVYDAVRYFFLHTDIPKGCNSSFIALIPKSLNVNYVKDFRPISLVGSIYKIIAKILANRLVGVLDDIVNEVQSAFIADRQCGISYIITRGRFLDLASF</sequence>
<keyword evidence="1" id="KW-0175">Coiled coil</keyword>
<feature type="coiled-coil region" evidence="1">
    <location>
        <begin position="17"/>
        <end position="44"/>
    </location>
</feature>
<evidence type="ECO:0000313" key="4">
    <source>
        <dbReference type="Proteomes" id="UP001151760"/>
    </source>
</evidence>
<organism evidence="3 4">
    <name type="scientific">Tanacetum coccineum</name>
    <dbReference type="NCBI Taxonomy" id="301880"/>
    <lineage>
        <taxon>Eukaryota</taxon>
        <taxon>Viridiplantae</taxon>
        <taxon>Streptophyta</taxon>
        <taxon>Embryophyta</taxon>
        <taxon>Tracheophyta</taxon>
        <taxon>Spermatophyta</taxon>
        <taxon>Magnoliopsida</taxon>
        <taxon>eudicotyledons</taxon>
        <taxon>Gunneridae</taxon>
        <taxon>Pentapetalae</taxon>
        <taxon>asterids</taxon>
        <taxon>campanulids</taxon>
        <taxon>Asterales</taxon>
        <taxon>Asteraceae</taxon>
        <taxon>Asteroideae</taxon>
        <taxon>Anthemideae</taxon>
        <taxon>Anthemidinae</taxon>
        <taxon>Tanacetum</taxon>
    </lineage>
</organism>
<evidence type="ECO:0000256" key="2">
    <source>
        <dbReference type="SAM" id="MobiDB-lite"/>
    </source>
</evidence>
<dbReference type="InterPro" id="IPR052343">
    <property type="entry name" value="Retrotransposon-Effector_Assoc"/>
</dbReference>
<evidence type="ECO:0000313" key="3">
    <source>
        <dbReference type="EMBL" id="GJT19453.1"/>
    </source>
</evidence>
<protein>
    <recommendedName>
        <fullName evidence="5">Reverse transcriptase domain-containing protein</fullName>
    </recommendedName>
</protein>
<dbReference type="Proteomes" id="UP001151760">
    <property type="component" value="Unassembled WGS sequence"/>
</dbReference>
<evidence type="ECO:0000256" key="1">
    <source>
        <dbReference type="SAM" id="Coils"/>
    </source>
</evidence>
<comment type="caution">
    <text evidence="3">The sequence shown here is derived from an EMBL/GenBank/DDBJ whole genome shotgun (WGS) entry which is preliminary data.</text>
</comment>